<organism evidence="2">
    <name type="scientific">bioreactor metagenome</name>
    <dbReference type="NCBI Taxonomy" id="1076179"/>
    <lineage>
        <taxon>unclassified sequences</taxon>
        <taxon>metagenomes</taxon>
        <taxon>ecological metagenomes</taxon>
    </lineage>
</organism>
<proteinExistence type="predicted"/>
<comment type="caution">
    <text evidence="2">The sequence shown here is derived from an EMBL/GenBank/DDBJ whole genome shotgun (WGS) entry which is preliminary data.</text>
</comment>
<protein>
    <submittedName>
        <fullName evidence="2">Uncharacterized protein</fullName>
    </submittedName>
</protein>
<feature type="region of interest" description="Disordered" evidence="1">
    <location>
        <begin position="134"/>
        <end position="154"/>
    </location>
</feature>
<feature type="compositionally biased region" description="Basic residues" evidence="1">
    <location>
        <begin position="28"/>
        <end position="43"/>
    </location>
</feature>
<evidence type="ECO:0000313" key="2">
    <source>
        <dbReference type="EMBL" id="MPM75371.1"/>
    </source>
</evidence>
<feature type="compositionally biased region" description="Basic residues" evidence="1">
    <location>
        <begin position="1"/>
        <end position="15"/>
    </location>
</feature>
<feature type="compositionally biased region" description="Low complexity" evidence="1">
    <location>
        <begin position="18"/>
        <end position="27"/>
    </location>
</feature>
<evidence type="ECO:0000256" key="1">
    <source>
        <dbReference type="SAM" id="MobiDB-lite"/>
    </source>
</evidence>
<feature type="region of interest" description="Disordered" evidence="1">
    <location>
        <begin position="1"/>
        <end position="104"/>
    </location>
</feature>
<dbReference type="EMBL" id="VSSQ01026582">
    <property type="protein sequence ID" value="MPM75371.1"/>
    <property type="molecule type" value="Genomic_DNA"/>
</dbReference>
<sequence>MLLPRRPRISRRRRRLPESLPTTQRPPGRCRPRRSRPARRTRRTISPPGAGHLLPGSPPGRPQPGNRGGPAVRRRGKVPHRRFPRVGRINRHAGATAPESGRVSPCCWWSWGCSPGRSPGSVPAICGPVTCPARRFRAVRPRRSPPTRPRSPPR</sequence>
<gene>
    <name evidence="2" type="ORF">SDC9_122363</name>
</gene>
<reference evidence="2" key="1">
    <citation type="submission" date="2019-08" db="EMBL/GenBank/DDBJ databases">
        <authorList>
            <person name="Kucharzyk K."/>
            <person name="Murdoch R.W."/>
            <person name="Higgins S."/>
            <person name="Loffler F."/>
        </authorList>
    </citation>
    <scope>NUCLEOTIDE SEQUENCE</scope>
</reference>
<dbReference type="AlphaFoldDB" id="A0A645CEK2"/>
<name>A0A645CEK2_9ZZZZ</name>
<feature type="compositionally biased region" description="Basic residues" evidence="1">
    <location>
        <begin position="72"/>
        <end position="91"/>
    </location>
</feature>
<accession>A0A645CEK2</accession>